<feature type="transmembrane region" description="Helical" evidence="1">
    <location>
        <begin position="44"/>
        <end position="61"/>
    </location>
</feature>
<keyword evidence="1" id="KW-0812">Transmembrane</keyword>
<name>A0A074MCC1_9BACL</name>
<evidence type="ECO:0000313" key="2">
    <source>
        <dbReference type="EMBL" id="KEO83532.1"/>
    </source>
</evidence>
<proteinExistence type="predicted"/>
<keyword evidence="1" id="KW-1133">Transmembrane helix</keyword>
<dbReference type="AlphaFoldDB" id="A0A074MCC1"/>
<dbReference type="RefSeq" id="WP_038086871.1">
    <property type="nucleotide sequence ID" value="NZ_JMIR01000010.1"/>
</dbReference>
<evidence type="ECO:0000313" key="3">
    <source>
        <dbReference type="Proteomes" id="UP000027931"/>
    </source>
</evidence>
<sequence>MARLTKKQRVLLQNLLTYVSFLITVAGTALWWRMKSAGDSSPLWLLGVIGYGWTFLALLLMDKFGRRVARKRRSS</sequence>
<reference evidence="2 3" key="1">
    <citation type="journal article" date="2013" name="Int. J. Syst. Evol. Microbiol.">
        <title>Tumebacillus flagellatus sp. nov., an alpha-amylase/pullulanase-producing bacterium isolated from cassava wastewater.</title>
        <authorList>
            <person name="Wang Q."/>
            <person name="Xie N."/>
            <person name="Qin Y."/>
            <person name="Shen N."/>
            <person name="Zhu J."/>
            <person name="Mi H."/>
            <person name="Huang R."/>
        </authorList>
    </citation>
    <scope>NUCLEOTIDE SEQUENCE [LARGE SCALE GENOMIC DNA]</scope>
    <source>
        <strain evidence="2 3">GST4</strain>
    </source>
</reference>
<organism evidence="2 3">
    <name type="scientific">Tumebacillus flagellatus</name>
    <dbReference type="NCBI Taxonomy" id="1157490"/>
    <lineage>
        <taxon>Bacteria</taxon>
        <taxon>Bacillati</taxon>
        <taxon>Bacillota</taxon>
        <taxon>Bacilli</taxon>
        <taxon>Bacillales</taxon>
        <taxon>Alicyclobacillaceae</taxon>
        <taxon>Tumebacillus</taxon>
    </lineage>
</organism>
<accession>A0A074MCC1</accession>
<protein>
    <submittedName>
        <fullName evidence="2">Uncharacterized protein</fullName>
    </submittedName>
</protein>
<dbReference type="Proteomes" id="UP000027931">
    <property type="component" value="Unassembled WGS sequence"/>
</dbReference>
<comment type="caution">
    <text evidence="2">The sequence shown here is derived from an EMBL/GenBank/DDBJ whole genome shotgun (WGS) entry which is preliminary data.</text>
</comment>
<dbReference type="EMBL" id="JMIR01000010">
    <property type="protein sequence ID" value="KEO83532.1"/>
    <property type="molecule type" value="Genomic_DNA"/>
</dbReference>
<feature type="transmembrane region" description="Helical" evidence="1">
    <location>
        <begin position="12"/>
        <end position="32"/>
    </location>
</feature>
<dbReference type="OrthoDB" id="2382397at2"/>
<gene>
    <name evidence="2" type="ORF">EL26_08945</name>
</gene>
<keyword evidence="3" id="KW-1185">Reference proteome</keyword>
<keyword evidence="1" id="KW-0472">Membrane</keyword>
<dbReference type="STRING" id="1157490.EL26_08945"/>
<evidence type="ECO:0000256" key="1">
    <source>
        <dbReference type="SAM" id="Phobius"/>
    </source>
</evidence>